<dbReference type="Pfam" id="PF19617">
    <property type="entry name" value="DUF6122"/>
    <property type="match status" value="1"/>
</dbReference>
<dbReference type="OrthoDB" id="289051at2"/>
<protein>
    <recommendedName>
        <fullName evidence="3">LexA-binding, inner membrane-associated hydrolase</fullName>
    </recommendedName>
</protein>
<sequence length="106" mass="12325">MRDLLHYGLHLGLPLLAALLVYREKFWRAFFWMLAGWSIDIDHLLADPIYDPMRCSPGFHLLHSLPALGVYYILAVYPKTRWFGLGLIMHLIADSFDCWAILEFSS</sequence>
<dbReference type="EMBL" id="FOYQ01000001">
    <property type="protein sequence ID" value="SFR31422.1"/>
    <property type="molecule type" value="Genomic_DNA"/>
</dbReference>
<gene>
    <name evidence="1" type="ORF">SAMN04490243_0219</name>
</gene>
<evidence type="ECO:0008006" key="3">
    <source>
        <dbReference type="Google" id="ProtNLM"/>
    </source>
</evidence>
<dbReference type="STRING" id="400055.SAMN04490243_0219"/>
<evidence type="ECO:0000313" key="2">
    <source>
        <dbReference type="Proteomes" id="UP000199534"/>
    </source>
</evidence>
<name>A0A1I6FNB9_9FLAO</name>
<reference evidence="1 2" key="1">
    <citation type="submission" date="2016-10" db="EMBL/GenBank/DDBJ databases">
        <authorList>
            <person name="de Groot N.N."/>
        </authorList>
    </citation>
    <scope>NUCLEOTIDE SEQUENCE [LARGE SCALE GENOMIC DNA]</scope>
    <source>
        <strain evidence="1 2">DSM 21019</strain>
    </source>
</reference>
<dbReference type="InterPro" id="IPR046125">
    <property type="entry name" value="DUF6122"/>
</dbReference>
<evidence type="ECO:0000313" key="1">
    <source>
        <dbReference type="EMBL" id="SFR31422.1"/>
    </source>
</evidence>
<proteinExistence type="predicted"/>
<dbReference type="RefSeq" id="WP_092979992.1">
    <property type="nucleotide sequence ID" value="NZ_FOYQ01000001.1"/>
</dbReference>
<keyword evidence="2" id="KW-1185">Reference proteome</keyword>
<dbReference type="AlphaFoldDB" id="A0A1I6FNB9"/>
<organism evidence="1 2">
    <name type="scientific">Robiginitalea myxolifaciens</name>
    <dbReference type="NCBI Taxonomy" id="400055"/>
    <lineage>
        <taxon>Bacteria</taxon>
        <taxon>Pseudomonadati</taxon>
        <taxon>Bacteroidota</taxon>
        <taxon>Flavobacteriia</taxon>
        <taxon>Flavobacteriales</taxon>
        <taxon>Flavobacteriaceae</taxon>
        <taxon>Robiginitalea</taxon>
    </lineage>
</organism>
<accession>A0A1I6FNB9</accession>
<dbReference type="Proteomes" id="UP000199534">
    <property type="component" value="Unassembled WGS sequence"/>
</dbReference>